<dbReference type="Proteomes" id="UP000293342">
    <property type="component" value="Unassembled WGS sequence"/>
</dbReference>
<dbReference type="PROSITE" id="PS51257">
    <property type="entry name" value="PROKAR_LIPOPROTEIN"/>
    <property type="match status" value="1"/>
</dbReference>
<keyword evidence="1" id="KW-0732">Signal</keyword>
<dbReference type="PANTHER" id="PTHR43649">
    <property type="entry name" value="ARABINOSE-BINDING PROTEIN-RELATED"/>
    <property type="match status" value="1"/>
</dbReference>
<sequence>MLRTGRRMGTARWNAALMAGVTSLALVLAGCSGSGPGDKQSSGGSTQTSGVTITVALASDPPPKAALAAFTKDTGITVNWVNIDWDSLQSKISAAATAKTYFADATNVDWSRVGQLGKLKWFYPMDTYIDTKAMEADVPQLASFTVDGHVVGVPYDASFMVTTVNTELFQKAGANPAPKTMDEYTEALKTIKAKGVLEHPLNIPFAAAEGLSTYWYETTGAFGGTVLDKDGKPQFTSPDSPGYKAAQWMVDALKTGLVPPGNINVTDSQGQQNLMAKGQVASTFSDYSGNVGTLYNIKASSSVVGKVKYLPTPGASGPAANLSNPDGVGIPKEAKYPNAAAKFIEWFTATEQQADFAGVNGPEKTFATYPIPSHLSAVQQMVAKGNLVGGKDLEPMLKGSKPVFEGGAPSWYPKFSNAVYTNLHAAATGSMSVEQAIKTIGDTANQLASGS</sequence>
<dbReference type="PANTHER" id="PTHR43649:SF12">
    <property type="entry name" value="DIACETYLCHITOBIOSE BINDING PROTEIN DASA"/>
    <property type="match status" value="1"/>
</dbReference>
<dbReference type="AlphaFoldDB" id="A0A4R0JFW9"/>
<dbReference type="SUPFAM" id="SSF53850">
    <property type="entry name" value="Periplasmic binding protein-like II"/>
    <property type="match status" value="1"/>
</dbReference>
<proteinExistence type="predicted"/>
<dbReference type="OrthoDB" id="2060074at2"/>
<dbReference type="EMBL" id="SJKD01000008">
    <property type="protein sequence ID" value="TCC44960.1"/>
    <property type="molecule type" value="Genomic_DNA"/>
</dbReference>
<name>A0A4R0JFW9_9ACTN</name>
<keyword evidence="3" id="KW-1185">Reference proteome</keyword>
<evidence type="ECO:0000256" key="1">
    <source>
        <dbReference type="SAM" id="SignalP"/>
    </source>
</evidence>
<accession>A0A4R0JFW9</accession>
<reference evidence="2 3" key="1">
    <citation type="submission" date="2019-02" db="EMBL/GenBank/DDBJ databases">
        <title>Kribbella capetownensis sp. nov. and Kribbella speibonae sp. nov., isolated from soil.</title>
        <authorList>
            <person name="Curtis S.M."/>
            <person name="Norton I."/>
            <person name="Everest G.J."/>
            <person name="Meyers P.R."/>
        </authorList>
    </citation>
    <scope>NUCLEOTIDE SEQUENCE [LARGE SCALE GENOMIC DNA]</scope>
    <source>
        <strain evidence="2 3">YM53</strain>
    </source>
</reference>
<dbReference type="Pfam" id="PF01547">
    <property type="entry name" value="SBP_bac_1"/>
    <property type="match status" value="1"/>
</dbReference>
<dbReference type="Gene3D" id="3.40.190.10">
    <property type="entry name" value="Periplasmic binding protein-like II"/>
    <property type="match status" value="2"/>
</dbReference>
<gene>
    <name evidence="2" type="ORF">E0H75_31030</name>
</gene>
<feature type="signal peptide" evidence="1">
    <location>
        <begin position="1"/>
        <end position="29"/>
    </location>
</feature>
<dbReference type="InterPro" id="IPR050490">
    <property type="entry name" value="Bact_solute-bd_prot1"/>
</dbReference>
<comment type="caution">
    <text evidence="2">The sequence shown here is derived from an EMBL/GenBank/DDBJ whole genome shotgun (WGS) entry which is preliminary data.</text>
</comment>
<evidence type="ECO:0000313" key="3">
    <source>
        <dbReference type="Proteomes" id="UP000293342"/>
    </source>
</evidence>
<protein>
    <submittedName>
        <fullName evidence="2">Sugar ABC transporter substrate-binding protein</fullName>
    </submittedName>
</protein>
<organism evidence="2 3">
    <name type="scientific">Kribbella capetownensis</name>
    <dbReference type="NCBI Taxonomy" id="1572659"/>
    <lineage>
        <taxon>Bacteria</taxon>
        <taxon>Bacillati</taxon>
        <taxon>Actinomycetota</taxon>
        <taxon>Actinomycetes</taxon>
        <taxon>Propionibacteriales</taxon>
        <taxon>Kribbellaceae</taxon>
        <taxon>Kribbella</taxon>
    </lineage>
</organism>
<dbReference type="CDD" id="cd13585">
    <property type="entry name" value="PBP2_TMBP_like"/>
    <property type="match status" value="1"/>
</dbReference>
<feature type="chain" id="PRO_5039517035" evidence="1">
    <location>
        <begin position="30"/>
        <end position="451"/>
    </location>
</feature>
<evidence type="ECO:0000313" key="2">
    <source>
        <dbReference type="EMBL" id="TCC44960.1"/>
    </source>
</evidence>
<dbReference type="InterPro" id="IPR006059">
    <property type="entry name" value="SBP"/>
</dbReference>